<keyword evidence="4" id="KW-0503">Monooxygenase</keyword>
<keyword evidence="2" id="KW-0288">FMN</keyword>
<evidence type="ECO:0000256" key="2">
    <source>
        <dbReference type="ARBA" id="ARBA00022643"/>
    </source>
</evidence>
<dbReference type="InterPro" id="IPR004136">
    <property type="entry name" value="NMO"/>
</dbReference>
<evidence type="ECO:0000256" key="1">
    <source>
        <dbReference type="ARBA" id="ARBA00022630"/>
    </source>
</evidence>
<organism evidence="4 5">
    <name type="scientific">Burkholderia humptydooensis</name>
    <dbReference type="NCBI Taxonomy" id="430531"/>
    <lineage>
        <taxon>Bacteria</taxon>
        <taxon>Pseudomonadati</taxon>
        <taxon>Pseudomonadota</taxon>
        <taxon>Betaproteobacteria</taxon>
        <taxon>Burkholderiales</taxon>
        <taxon>Burkholderiaceae</taxon>
        <taxon>Burkholderia</taxon>
        <taxon>pseudomallei group</taxon>
    </lineage>
</organism>
<dbReference type="GO" id="GO:0018580">
    <property type="term" value="F:nitronate monooxygenase activity"/>
    <property type="evidence" value="ECO:0007669"/>
    <property type="project" value="InterPro"/>
</dbReference>
<evidence type="ECO:0000313" key="5">
    <source>
        <dbReference type="Proteomes" id="UP000594943"/>
    </source>
</evidence>
<accession>A0A7U4STR8</accession>
<dbReference type="Proteomes" id="UP000594943">
    <property type="component" value="Chromosome 1"/>
</dbReference>
<gene>
    <name evidence="4" type="ORF">I6G56_07455</name>
</gene>
<dbReference type="PANTHER" id="PTHR32332:SF38">
    <property type="entry name" value="MONOOXYGENASE RV1533-RELATED"/>
    <property type="match status" value="1"/>
</dbReference>
<dbReference type="Gene3D" id="3.20.20.70">
    <property type="entry name" value="Aldolase class I"/>
    <property type="match status" value="1"/>
</dbReference>
<dbReference type="PANTHER" id="PTHR32332">
    <property type="entry name" value="2-NITROPROPANE DIOXYGENASE"/>
    <property type="match status" value="1"/>
</dbReference>
<dbReference type="EMBL" id="CP065686">
    <property type="protein sequence ID" value="QPS45527.1"/>
    <property type="molecule type" value="Genomic_DNA"/>
</dbReference>
<evidence type="ECO:0000256" key="3">
    <source>
        <dbReference type="ARBA" id="ARBA00023002"/>
    </source>
</evidence>
<name>A0A7U4STR8_9BURK</name>
<proteinExistence type="predicted"/>
<protein>
    <submittedName>
        <fullName evidence="4">Nitronate monooxygenase</fullName>
    </submittedName>
</protein>
<sequence>MRTAVTEALGIDLPIFAFSHCRDVVVEASRAGGMGILGAAWMTPEELEVSLKWIDEHVEGKPYGVDVVFPGTFAALEDERDPDQILPAEHRKFVKNLLDEAGIAPLPEDDAKEFMREHAGKMKMTPRDSERSLEIALKHPGVKFVVGAMGVPPKHVVDRIHSHGIKVGALVGSVDHARKQQEAGVDILVGQGSEAGGHVGKVSSMVLWPQLVDAVAPMPVLAAGGIGRGRQMLAAMALGAAGIWCGSIWLGSRESELSDIMKDRLFASKSEDAIVSKALTGKSCRILKSAYTEAWDKGVHPDPLTFPLQSILAGEPMRRAERSRNLDYWTYAVGQIVGDMKSETSVRQIFAEILGEYVDSMEHLQNLLDD</sequence>
<dbReference type="CDD" id="cd04730">
    <property type="entry name" value="NPD_like"/>
    <property type="match status" value="1"/>
</dbReference>
<keyword evidence="1" id="KW-0285">Flavoprotein</keyword>
<evidence type="ECO:0000313" key="4">
    <source>
        <dbReference type="EMBL" id="QPS45527.1"/>
    </source>
</evidence>
<keyword evidence="3" id="KW-0560">Oxidoreductase</keyword>
<accession>A0A7T2U4G0</accession>
<dbReference type="InterPro" id="IPR013785">
    <property type="entry name" value="Aldolase_TIM"/>
</dbReference>
<reference evidence="4 5" key="1">
    <citation type="submission" date="2020-12" db="EMBL/GenBank/DDBJ databases">
        <title>FDA dAtabase for Regulatory Grade micrObial Sequences (FDA-ARGOS): Supporting development and validation of Infectious Disease Dx tests.</title>
        <authorList>
            <person name="Nelson B."/>
            <person name="Plummer A."/>
            <person name="Tallon L."/>
            <person name="Sadzewicz L."/>
            <person name="Zhao X."/>
            <person name="Boylan J."/>
            <person name="Ott S."/>
            <person name="Bowen H."/>
            <person name="Vavikolanu K."/>
            <person name="Mehta A."/>
            <person name="Aluvathingal J."/>
            <person name="Nadendla S."/>
            <person name="Myers T."/>
            <person name="Yan Y."/>
            <person name="Sichtig H."/>
        </authorList>
    </citation>
    <scope>NUCLEOTIDE SEQUENCE [LARGE SCALE GENOMIC DNA]</scope>
    <source>
        <strain evidence="4 5">FDAARGOS_899</strain>
    </source>
</reference>
<dbReference type="SUPFAM" id="SSF51412">
    <property type="entry name" value="Inosine monophosphate dehydrogenase (IMPDH)"/>
    <property type="match status" value="1"/>
</dbReference>
<dbReference type="KEGG" id="bhg:I6G56_07455"/>
<dbReference type="Pfam" id="PF03060">
    <property type="entry name" value="NMO"/>
    <property type="match status" value="1"/>
</dbReference>
<dbReference type="AlphaFoldDB" id="A0A7U4STR8"/>